<dbReference type="Pfam" id="PF00440">
    <property type="entry name" value="TetR_N"/>
    <property type="match status" value="1"/>
</dbReference>
<accession>A0A1V2H7I1</accession>
<comment type="caution">
    <text evidence="5">The sequence shown here is derived from an EMBL/GenBank/DDBJ whole genome shotgun (WGS) entry which is preliminary data.</text>
</comment>
<evidence type="ECO:0000259" key="4">
    <source>
        <dbReference type="PROSITE" id="PS50977"/>
    </source>
</evidence>
<evidence type="ECO:0000313" key="6">
    <source>
        <dbReference type="Proteomes" id="UP000188879"/>
    </source>
</evidence>
<evidence type="ECO:0000256" key="2">
    <source>
        <dbReference type="PROSITE-ProRule" id="PRU00335"/>
    </source>
</evidence>
<name>A0A1V2H7I1_9PROT</name>
<dbReference type="PROSITE" id="PS50977">
    <property type="entry name" value="HTH_TETR_2"/>
    <property type="match status" value="1"/>
</dbReference>
<proteinExistence type="predicted"/>
<gene>
    <name evidence="5" type="ORF">BKE38_03670</name>
</gene>
<keyword evidence="1 2" id="KW-0238">DNA-binding</keyword>
<evidence type="ECO:0000313" key="5">
    <source>
        <dbReference type="EMBL" id="ONG58028.1"/>
    </source>
</evidence>
<dbReference type="Proteomes" id="UP000188879">
    <property type="component" value="Unassembled WGS sequence"/>
</dbReference>
<dbReference type="RefSeq" id="WP_076956031.1">
    <property type="nucleotide sequence ID" value="NZ_MLCO01000023.1"/>
</dbReference>
<dbReference type="InterPro" id="IPR009057">
    <property type="entry name" value="Homeodomain-like_sf"/>
</dbReference>
<feature type="region of interest" description="Disordered" evidence="3">
    <location>
        <begin position="1"/>
        <end position="23"/>
    </location>
</feature>
<dbReference type="AlphaFoldDB" id="A0A1V2H7I1"/>
<evidence type="ECO:0000256" key="3">
    <source>
        <dbReference type="SAM" id="MobiDB-lite"/>
    </source>
</evidence>
<feature type="DNA-binding region" description="H-T-H motif" evidence="2">
    <location>
        <begin position="47"/>
        <end position="66"/>
    </location>
</feature>
<protein>
    <recommendedName>
        <fullName evidence="4">HTH tetR-type domain-containing protein</fullName>
    </recommendedName>
</protein>
<dbReference type="InterPro" id="IPR001647">
    <property type="entry name" value="HTH_TetR"/>
</dbReference>
<sequence>MAGKDAAEEPRTETPRQPQRPRGHARFEALLNAADQLLREQEAAAISLQDVARLAEAPLASVYHYFPNPTALFLGLAQRYVLTFDTLYASPVEHIPETWPALCRILWNRARRFYEGNPAAMRLFLGPAVGLKIRQADLESNSRLGQRQHDLVRRHFHIPDDPELLRRFALSITISDSIWSLSYIRHGSITDAMAREAADAREAYLALYIPLRAARRS</sequence>
<organism evidence="5 6">
    <name type="scientific">Teichococcus deserti</name>
    <dbReference type="NCBI Taxonomy" id="1817963"/>
    <lineage>
        <taxon>Bacteria</taxon>
        <taxon>Pseudomonadati</taxon>
        <taxon>Pseudomonadota</taxon>
        <taxon>Alphaproteobacteria</taxon>
        <taxon>Acetobacterales</taxon>
        <taxon>Roseomonadaceae</taxon>
        <taxon>Roseomonas</taxon>
    </lineage>
</organism>
<keyword evidence="6" id="KW-1185">Reference proteome</keyword>
<dbReference type="GO" id="GO:0003677">
    <property type="term" value="F:DNA binding"/>
    <property type="evidence" value="ECO:0007669"/>
    <property type="project" value="UniProtKB-UniRule"/>
</dbReference>
<dbReference type="OrthoDB" id="9808189at2"/>
<dbReference type="Gene3D" id="1.10.357.10">
    <property type="entry name" value="Tetracycline Repressor, domain 2"/>
    <property type="match status" value="1"/>
</dbReference>
<evidence type="ECO:0000256" key="1">
    <source>
        <dbReference type="ARBA" id="ARBA00023125"/>
    </source>
</evidence>
<dbReference type="SUPFAM" id="SSF46689">
    <property type="entry name" value="Homeodomain-like"/>
    <property type="match status" value="1"/>
</dbReference>
<reference evidence="5 6" key="1">
    <citation type="submission" date="2016-10" db="EMBL/GenBank/DDBJ databases">
        <title>Draft Genome sequence of Roseomonas sp. strain M3.</title>
        <authorList>
            <person name="Subhash Y."/>
            <person name="Lee S."/>
        </authorList>
    </citation>
    <scope>NUCLEOTIDE SEQUENCE [LARGE SCALE GENOMIC DNA]</scope>
    <source>
        <strain evidence="5 6">M3</strain>
    </source>
</reference>
<feature type="compositionally biased region" description="Basic and acidic residues" evidence="3">
    <location>
        <begin position="1"/>
        <end position="14"/>
    </location>
</feature>
<feature type="domain" description="HTH tetR-type" evidence="4">
    <location>
        <begin position="24"/>
        <end position="84"/>
    </location>
</feature>
<dbReference type="EMBL" id="MLCO01000023">
    <property type="protein sequence ID" value="ONG58028.1"/>
    <property type="molecule type" value="Genomic_DNA"/>
</dbReference>